<reference evidence="3 4" key="1">
    <citation type="submission" date="2020-10" db="EMBL/GenBank/DDBJ databases">
        <title>Complete genome sequence of Paludibaculum fermentans P105T, a facultatively anaerobic acidobacterium capable of dissimilatory Fe(III) reduction.</title>
        <authorList>
            <person name="Dedysh S.N."/>
            <person name="Beletsky A.V."/>
            <person name="Kulichevskaya I.S."/>
            <person name="Mardanov A.V."/>
            <person name="Ravin N.V."/>
        </authorList>
    </citation>
    <scope>NUCLEOTIDE SEQUENCE [LARGE SCALE GENOMIC DNA]</scope>
    <source>
        <strain evidence="3 4">P105</strain>
    </source>
</reference>
<protein>
    <submittedName>
        <fullName evidence="3">Redoxin domain-containing protein</fullName>
    </submittedName>
</protein>
<name>A0A7S7SK66_PALFE</name>
<dbReference type="PANTHER" id="PTHR45588:SF1">
    <property type="entry name" value="WW DOMAIN-CONTAINING PROTEIN"/>
    <property type="match status" value="1"/>
</dbReference>
<dbReference type="Gene3D" id="1.25.40.10">
    <property type="entry name" value="Tetratricopeptide repeat domain"/>
    <property type="match status" value="1"/>
</dbReference>
<keyword evidence="1" id="KW-0732">Signal</keyword>
<dbReference type="AlphaFoldDB" id="A0A7S7SK66"/>
<dbReference type="CDD" id="cd02971">
    <property type="entry name" value="PRX_family"/>
    <property type="match status" value="1"/>
</dbReference>
<dbReference type="Gene3D" id="3.40.30.10">
    <property type="entry name" value="Glutaredoxin"/>
    <property type="match status" value="1"/>
</dbReference>
<dbReference type="InterPro" id="IPR011990">
    <property type="entry name" value="TPR-like_helical_dom_sf"/>
</dbReference>
<evidence type="ECO:0000259" key="2">
    <source>
        <dbReference type="PROSITE" id="PS51352"/>
    </source>
</evidence>
<dbReference type="RefSeq" id="WP_194450485.1">
    <property type="nucleotide sequence ID" value="NZ_CP063849.1"/>
</dbReference>
<dbReference type="GO" id="GO:0016209">
    <property type="term" value="F:antioxidant activity"/>
    <property type="evidence" value="ECO:0007669"/>
    <property type="project" value="InterPro"/>
</dbReference>
<accession>A0A7S7SK66</accession>
<dbReference type="SUPFAM" id="SSF52833">
    <property type="entry name" value="Thioredoxin-like"/>
    <property type="match status" value="1"/>
</dbReference>
<feature type="domain" description="Thioredoxin" evidence="2">
    <location>
        <begin position="585"/>
        <end position="733"/>
    </location>
</feature>
<gene>
    <name evidence="3" type="ORF">IRI77_02350</name>
</gene>
<proteinExistence type="predicted"/>
<organism evidence="3 4">
    <name type="scientific">Paludibaculum fermentans</name>
    <dbReference type="NCBI Taxonomy" id="1473598"/>
    <lineage>
        <taxon>Bacteria</taxon>
        <taxon>Pseudomonadati</taxon>
        <taxon>Acidobacteriota</taxon>
        <taxon>Terriglobia</taxon>
        <taxon>Bryobacterales</taxon>
        <taxon>Bryobacteraceae</taxon>
        <taxon>Paludibaculum</taxon>
    </lineage>
</organism>
<dbReference type="InterPro" id="IPR013766">
    <property type="entry name" value="Thioredoxin_domain"/>
</dbReference>
<dbReference type="EMBL" id="CP063849">
    <property type="protein sequence ID" value="QOY88822.1"/>
    <property type="molecule type" value="Genomic_DNA"/>
</dbReference>
<dbReference type="InterPro" id="IPR000866">
    <property type="entry name" value="AhpC/TSA"/>
</dbReference>
<dbReference type="PROSITE" id="PS51352">
    <property type="entry name" value="THIOREDOXIN_2"/>
    <property type="match status" value="1"/>
</dbReference>
<dbReference type="Proteomes" id="UP000593892">
    <property type="component" value="Chromosome"/>
</dbReference>
<keyword evidence="4" id="KW-1185">Reference proteome</keyword>
<dbReference type="Pfam" id="PF00578">
    <property type="entry name" value="AhpC-TSA"/>
    <property type="match status" value="1"/>
</dbReference>
<evidence type="ECO:0000313" key="3">
    <source>
        <dbReference type="EMBL" id="QOY88822.1"/>
    </source>
</evidence>
<dbReference type="KEGG" id="pfer:IRI77_02350"/>
<feature type="chain" id="PRO_5032989352" evidence="1">
    <location>
        <begin position="20"/>
        <end position="750"/>
    </location>
</feature>
<sequence length="750" mass="84269">MAYRDAWIVAALLCPLASAQTLSPSDAYKSGHSAHGAAFDSGPRQKPWPMTGIGTAHFPITTKNPEVQKWFDQGNALLHSFWFYEAERSFRWCLKLEPENAMAYWGLAVANADRRAGGGNRPADFIREAAKRKGSVTERERLYIEAWEAILVPDPVHTVADAKNDDDSAYQAQRAAHIRKLETLAVKYPDDMEARAYLALATLGDARYATEMIIREILARQPMHPGAHHYRIHNWDYHEPEQALVSCRAYTDAVPAIGHAQHMPGHIYSIVGMWDEAAISMDSATRVEKQYMRDSLTFPFNNWNYGHNRNYLSYIQEQLGMTEAALFGARQLIDAPLDPNDNNEIPNSSHSYGLQAAARVLLKFERWDELLDSKLIPWRDIPREKASKAYFETRAYLGKGRISEAETKLAELPPLRKEFEKDNFRLRIFDTYVLELRARIAIAKGETIFGIGLLADAAEKEFALQREYADPPFYPEALYNALGEAYLAAKSPLLAAQAFEKDLTLVANDIFALSGLVRAYAALGETAKAQNAMARLLFETRHADAGLKLLEQAKATGITAVPRDSSPGPQREYTRIPLESYGPAKWEPYPAPRLEVKDASGKSVSLEQFKGKNVILVYYLGQECPHCMKQLSDLGKKKDDWEGLETVVLAVSSAEPSKNKGGLKEYGELAVRLLSDSTHENARRFHSYDDFEDMELHSTLLIDKKGRVYWGRLGGDPFTDMAFLEKQLGRMNELVEAEGKKRAASLTAQK</sequence>
<evidence type="ECO:0000256" key="1">
    <source>
        <dbReference type="SAM" id="SignalP"/>
    </source>
</evidence>
<dbReference type="GO" id="GO:0016491">
    <property type="term" value="F:oxidoreductase activity"/>
    <property type="evidence" value="ECO:0007669"/>
    <property type="project" value="InterPro"/>
</dbReference>
<evidence type="ECO:0000313" key="4">
    <source>
        <dbReference type="Proteomes" id="UP000593892"/>
    </source>
</evidence>
<dbReference type="SUPFAM" id="SSF48452">
    <property type="entry name" value="TPR-like"/>
    <property type="match status" value="1"/>
</dbReference>
<feature type="signal peptide" evidence="1">
    <location>
        <begin position="1"/>
        <end position="19"/>
    </location>
</feature>
<dbReference type="GO" id="GO:0006950">
    <property type="term" value="P:response to stress"/>
    <property type="evidence" value="ECO:0007669"/>
    <property type="project" value="UniProtKB-ARBA"/>
</dbReference>
<dbReference type="PANTHER" id="PTHR45588">
    <property type="entry name" value="TPR DOMAIN-CONTAINING PROTEIN"/>
    <property type="match status" value="1"/>
</dbReference>
<dbReference type="InterPro" id="IPR036249">
    <property type="entry name" value="Thioredoxin-like_sf"/>
</dbReference>